<dbReference type="Pfam" id="PF20434">
    <property type="entry name" value="BD-FAE"/>
    <property type="match status" value="1"/>
</dbReference>
<dbReference type="PANTHER" id="PTHR48081:SF13">
    <property type="entry name" value="ALPHA_BETA HYDROLASE"/>
    <property type="match status" value="1"/>
</dbReference>
<keyword evidence="5" id="KW-1185">Reference proteome</keyword>
<keyword evidence="2" id="KW-0732">Signal</keyword>
<sequence length="297" mass="32395" precursor="true">MKRLLYTAFLFLLMLAGSRAESTNVDFTRIEDVVYGRKFGTALTMDVFQPKTPNGAGIIMVMSGGWVSGHEQINPAACQVFLRRGYTVFTVVHGCQPRFIIPEITQDMSRAVRFIKHNAAKYGVDPNKLGVTGGSAGGHLSLTLGTQGKPGTTDAKDPIDRESSTVQCVACFFPPTDFLNYGKPGEDATGVGTLKNYKPAFGPQSDTEEGRKELGRQISPIYYVTSNMPPTLIIHGNADTLVPIQQAEIFVKRAQECGAEAKLIVKEGAGHGWPDLLAKDLEVCADWFDAHLRNIKK</sequence>
<dbReference type="STRING" id="320771.Cflav_PD0172"/>
<protein>
    <submittedName>
        <fullName evidence="4">Alpha/beta hydrolase domain-containing protein</fullName>
    </submittedName>
</protein>
<dbReference type="PANTHER" id="PTHR48081">
    <property type="entry name" value="AB HYDROLASE SUPERFAMILY PROTEIN C4A8.06C"/>
    <property type="match status" value="1"/>
</dbReference>
<dbReference type="EMBL" id="ABOX02000083">
    <property type="protein sequence ID" value="EEF57145.1"/>
    <property type="molecule type" value="Genomic_DNA"/>
</dbReference>
<dbReference type="InterPro" id="IPR049492">
    <property type="entry name" value="BD-FAE-like_dom"/>
</dbReference>
<evidence type="ECO:0000256" key="1">
    <source>
        <dbReference type="ARBA" id="ARBA00022801"/>
    </source>
</evidence>
<dbReference type="InterPro" id="IPR050300">
    <property type="entry name" value="GDXG_lipolytic_enzyme"/>
</dbReference>
<feature type="signal peptide" evidence="2">
    <location>
        <begin position="1"/>
        <end position="20"/>
    </location>
</feature>
<evidence type="ECO:0000256" key="2">
    <source>
        <dbReference type="SAM" id="SignalP"/>
    </source>
</evidence>
<name>B9XSM6_PEDPL</name>
<evidence type="ECO:0000313" key="4">
    <source>
        <dbReference type="EMBL" id="EEF57145.1"/>
    </source>
</evidence>
<evidence type="ECO:0000259" key="3">
    <source>
        <dbReference type="Pfam" id="PF20434"/>
    </source>
</evidence>
<feature type="domain" description="BD-FAE-like" evidence="3">
    <location>
        <begin position="45"/>
        <end position="252"/>
    </location>
</feature>
<dbReference type="Gene3D" id="3.40.50.1820">
    <property type="entry name" value="alpha/beta hydrolase"/>
    <property type="match status" value="1"/>
</dbReference>
<accession>B9XSM6</accession>
<keyword evidence="1 4" id="KW-0378">Hydrolase</keyword>
<dbReference type="Proteomes" id="UP000003688">
    <property type="component" value="Unassembled WGS sequence"/>
</dbReference>
<feature type="chain" id="PRO_5002895120" evidence="2">
    <location>
        <begin position="21"/>
        <end position="297"/>
    </location>
</feature>
<dbReference type="AlphaFoldDB" id="B9XSM6"/>
<comment type="caution">
    <text evidence="4">The sequence shown here is derived from an EMBL/GenBank/DDBJ whole genome shotgun (WGS) entry which is preliminary data.</text>
</comment>
<dbReference type="OrthoDB" id="183207at2"/>
<dbReference type="RefSeq" id="WP_007418809.1">
    <property type="nucleotide sequence ID" value="NZ_ABOX02000083.1"/>
</dbReference>
<reference evidence="4 5" key="1">
    <citation type="journal article" date="2011" name="J. Bacteriol.">
        <title>Genome sequence of 'Pedosphaera parvula' Ellin514, an aerobic Verrucomicrobial isolate from pasture soil.</title>
        <authorList>
            <person name="Kant R."/>
            <person name="van Passel M.W."/>
            <person name="Sangwan P."/>
            <person name="Palva A."/>
            <person name="Lucas S."/>
            <person name="Copeland A."/>
            <person name="Lapidus A."/>
            <person name="Glavina Del Rio T."/>
            <person name="Dalin E."/>
            <person name="Tice H."/>
            <person name="Bruce D."/>
            <person name="Goodwin L."/>
            <person name="Pitluck S."/>
            <person name="Chertkov O."/>
            <person name="Larimer F.W."/>
            <person name="Land M.L."/>
            <person name="Hauser L."/>
            <person name="Brettin T.S."/>
            <person name="Detter J.C."/>
            <person name="Han S."/>
            <person name="de Vos W.M."/>
            <person name="Janssen P.H."/>
            <person name="Smidt H."/>
        </authorList>
    </citation>
    <scope>NUCLEOTIDE SEQUENCE [LARGE SCALE GENOMIC DNA]</scope>
    <source>
        <strain evidence="4 5">Ellin514</strain>
    </source>
</reference>
<dbReference type="SUPFAM" id="SSF53474">
    <property type="entry name" value="alpha/beta-Hydrolases"/>
    <property type="match status" value="1"/>
</dbReference>
<organism evidence="4 5">
    <name type="scientific">Pedosphaera parvula (strain Ellin514)</name>
    <dbReference type="NCBI Taxonomy" id="320771"/>
    <lineage>
        <taxon>Bacteria</taxon>
        <taxon>Pseudomonadati</taxon>
        <taxon>Verrucomicrobiota</taxon>
        <taxon>Pedosphaerae</taxon>
        <taxon>Pedosphaerales</taxon>
        <taxon>Pedosphaeraceae</taxon>
        <taxon>Pedosphaera</taxon>
    </lineage>
</organism>
<dbReference type="InterPro" id="IPR029058">
    <property type="entry name" value="AB_hydrolase_fold"/>
</dbReference>
<proteinExistence type="predicted"/>
<dbReference type="GO" id="GO:0016787">
    <property type="term" value="F:hydrolase activity"/>
    <property type="evidence" value="ECO:0007669"/>
    <property type="project" value="UniProtKB-KW"/>
</dbReference>
<evidence type="ECO:0000313" key="5">
    <source>
        <dbReference type="Proteomes" id="UP000003688"/>
    </source>
</evidence>
<gene>
    <name evidence="4" type="ORF">Cflav_PD0172</name>
</gene>